<dbReference type="InterPro" id="IPR011011">
    <property type="entry name" value="Znf_FYVE_PHD"/>
</dbReference>
<dbReference type="EMBL" id="CP097511">
    <property type="protein sequence ID" value="URE46119.1"/>
    <property type="molecule type" value="Genomic_DNA"/>
</dbReference>
<dbReference type="GO" id="GO:0005634">
    <property type="term" value="C:nucleus"/>
    <property type="evidence" value="ECO:0007669"/>
    <property type="project" value="UniProtKB-SubCell"/>
</dbReference>
<dbReference type="GO" id="GO:0008270">
    <property type="term" value="F:zinc ion binding"/>
    <property type="evidence" value="ECO:0007669"/>
    <property type="project" value="UniProtKB-KW"/>
</dbReference>
<dbReference type="GO" id="GO:0042393">
    <property type="term" value="F:histone binding"/>
    <property type="evidence" value="ECO:0007669"/>
    <property type="project" value="UniProtKB-UniRule"/>
</dbReference>
<dbReference type="PANTHER" id="PTHR12321">
    <property type="entry name" value="CPG BINDING PROTEIN"/>
    <property type="match status" value="1"/>
</dbReference>
<proteinExistence type="inferred from homology"/>
<organism evidence="5 6">
    <name type="scientific">Musa troglodytarum</name>
    <name type="common">fe'i banana</name>
    <dbReference type="NCBI Taxonomy" id="320322"/>
    <lineage>
        <taxon>Eukaryota</taxon>
        <taxon>Viridiplantae</taxon>
        <taxon>Streptophyta</taxon>
        <taxon>Embryophyta</taxon>
        <taxon>Tracheophyta</taxon>
        <taxon>Spermatophyta</taxon>
        <taxon>Magnoliopsida</taxon>
        <taxon>Liliopsida</taxon>
        <taxon>Zingiberales</taxon>
        <taxon>Musaceae</taxon>
        <taxon>Musa</taxon>
    </lineage>
</organism>
<name>A0A9E7ICX4_9LILI</name>
<evidence type="ECO:0000313" key="5">
    <source>
        <dbReference type="EMBL" id="URE46119.1"/>
    </source>
</evidence>
<comment type="similarity">
    <text evidence="3">Belongs to the Alfin family.</text>
</comment>
<keyword evidence="2 3" id="KW-0862">Zinc</keyword>
<dbReference type="AlphaFoldDB" id="A0A9E7ICX4"/>
<dbReference type="GO" id="GO:0003712">
    <property type="term" value="F:transcription coregulator activity"/>
    <property type="evidence" value="ECO:0007669"/>
    <property type="project" value="TreeGrafter"/>
</dbReference>
<dbReference type="InterPro" id="IPR021998">
    <property type="entry name" value="Alfin_N"/>
</dbReference>
<protein>
    <recommendedName>
        <fullName evidence="3">PHD finger protein ALFIN-LIKE</fullName>
    </recommendedName>
</protein>
<dbReference type="GO" id="GO:0006325">
    <property type="term" value="P:chromatin organization"/>
    <property type="evidence" value="ECO:0007669"/>
    <property type="project" value="UniProtKB-UniRule"/>
</dbReference>
<keyword evidence="6" id="KW-1185">Reference proteome</keyword>
<comment type="function">
    <text evidence="3">Histone-binding component that specifically recognizes H3 tails trimethylated on 'Lys-4' (H3K4me3), which mark transcription start sites of virtually all active genes.</text>
</comment>
<dbReference type="Gene3D" id="3.30.40.10">
    <property type="entry name" value="Zinc/RING finger domain, C3HC4 (zinc finger)"/>
    <property type="match status" value="1"/>
</dbReference>
<evidence type="ECO:0000256" key="1">
    <source>
        <dbReference type="ARBA" id="ARBA00022771"/>
    </source>
</evidence>
<dbReference type="Proteomes" id="UP001055439">
    <property type="component" value="Chromosome 9"/>
</dbReference>
<dbReference type="GO" id="GO:0000976">
    <property type="term" value="F:transcription cis-regulatory region binding"/>
    <property type="evidence" value="ECO:0007669"/>
    <property type="project" value="TreeGrafter"/>
</dbReference>
<dbReference type="InterPro" id="IPR013083">
    <property type="entry name" value="Znf_RING/FYVE/PHD"/>
</dbReference>
<evidence type="ECO:0000313" key="6">
    <source>
        <dbReference type="Proteomes" id="UP001055439"/>
    </source>
</evidence>
<reference evidence="5" key="1">
    <citation type="submission" date="2022-05" db="EMBL/GenBank/DDBJ databases">
        <title>The Musa troglodytarum L. genome provides insights into the mechanism of non-climacteric behaviour and enrichment of carotenoids.</title>
        <authorList>
            <person name="Wang J."/>
        </authorList>
    </citation>
    <scope>NUCLEOTIDE SEQUENCE</scope>
    <source>
        <tissue evidence="5">Leaf</tissue>
    </source>
</reference>
<evidence type="ECO:0000256" key="2">
    <source>
        <dbReference type="ARBA" id="ARBA00022833"/>
    </source>
</evidence>
<keyword evidence="3" id="KW-0804">Transcription</keyword>
<feature type="domain" description="Alfin N-terminal" evidence="4">
    <location>
        <begin position="1"/>
        <end position="54"/>
    </location>
</feature>
<evidence type="ECO:0000256" key="3">
    <source>
        <dbReference type="RuleBase" id="RU369089"/>
    </source>
</evidence>
<keyword evidence="1 3" id="KW-0863">Zinc-finger</keyword>
<evidence type="ECO:0000259" key="4">
    <source>
        <dbReference type="Pfam" id="PF12165"/>
    </source>
</evidence>
<gene>
    <name evidence="5" type="ORF">MUK42_13542</name>
</gene>
<sequence length="135" mass="15071">MPEKDWLAHVAIHSDAWLYSYAFYVAIRAGLDAETRMQLFDLINSNPAIYEIICGTANTRHAKEKPPGSSSKKVSDDTNITCGFCGDHWIFCGVCKTWYHGRCVAVTLAIEVYQAMQCELLFRGSDGLKHHGVVS</sequence>
<comment type="subcellular location">
    <subcellularLocation>
        <location evidence="3">Nucleus</location>
    </subcellularLocation>
</comment>
<comment type="domain">
    <text evidence="3">The PHD-type zinc finger mediates the binding to H3K4me3.</text>
</comment>
<dbReference type="InterPro" id="IPR045104">
    <property type="entry name" value="Alfin"/>
</dbReference>
<dbReference type="Pfam" id="PF12165">
    <property type="entry name" value="Alfin"/>
    <property type="match status" value="1"/>
</dbReference>
<keyword evidence="3" id="KW-0479">Metal-binding</keyword>
<dbReference type="GO" id="GO:0006355">
    <property type="term" value="P:regulation of DNA-templated transcription"/>
    <property type="evidence" value="ECO:0007669"/>
    <property type="project" value="UniProtKB-UniRule"/>
</dbReference>
<comment type="subunit">
    <text evidence="3">Interacts with H3K4me3 and to a lesser extent with H3K4me2.</text>
</comment>
<keyword evidence="3" id="KW-0539">Nucleus</keyword>
<dbReference type="PANTHER" id="PTHR12321:SF77">
    <property type="entry name" value="PHD FINGER PROTEIN ALFIN-LIKE 6"/>
    <property type="match status" value="1"/>
</dbReference>
<keyword evidence="3" id="KW-0156">Chromatin regulator</keyword>
<accession>A0A9E7ICX4</accession>
<dbReference type="SUPFAM" id="SSF57903">
    <property type="entry name" value="FYVE/PHD zinc finger"/>
    <property type="match status" value="1"/>
</dbReference>
<keyword evidence="3" id="KW-0805">Transcription regulation</keyword>